<dbReference type="SUPFAM" id="SSF56317">
    <property type="entry name" value="Carbon-nitrogen hydrolase"/>
    <property type="match status" value="1"/>
</dbReference>
<evidence type="ECO:0000313" key="3">
    <source>
        <dbReference type="Proteomes" id="UP000287910"/>
    </source>
</evidence>
<keyword evidence="2" id="KW-0378">Hydrolase</keyword>
<evidence type="ECO:0000259" key="1">
    <source>
        <dbReference type="PROSITE" id="PS50263"/>
    </source>
</evidence>
<dbReference type="EMBL" id="RYYR01000041">
    <property type="protein sequence ID" value="RUL47264.1"/>
    <property type="molecule type" value="Genomic_DNA"/>
</dbReference>
<dbReference type="AlphaFoldDB" id="A0A432L723"/>
<dbReference type="PROSITE" id="PS50263">
    <property type="entry name" value="CN_HYDROLASE"/>
    <property type="match status" value="1"/>
</dbReference>
<dbReference type="Pfam" id="PF00795">
    <property type="entry name" value="CN_hydrolase"/>
    <property type="match status" value="1"/>
</dbReference>
<dbReference type="InterPro" id="IPR003010">
    <property type="entry name" value="C-N_Hydrolase"/>
</dbReference>
<dbReference type="GO" id="GO:0016787">
    <property type="term" value="F:hydrolase activity"/>
    <property type="evidence" value="ECO:0007669"/>
    <property type="project" value="UniProtKB-KW"/>
</dbReference>
<accession>A0A432L723</accession>
<dbReference type="Gene3D" id="3.60.110.10">
    <property type="entry name" value="Carbon-nitrogen hydrolase"/>
    <property type="match status" value="1"/>
</dbReference>
<dbReference type="PANTHER" id="PTHR23088:SF50">
    <property type="entry name" value="HYDROLASE YHCX"/>
    <property type="match status" value="1"/>
</dbReference>
<dbReference type="RefSeq" id="WP_126660672.1">
    <property type="nucleotide sequence ID" value="NZ_RYYR01000041.1"/>
</dbReference>
<dbReference type="PANTHER" id="PTHR23088">
    <property type="entry name" value="NITRILASE-RELATED"/>
    <property type="match status" value="1"/>
</dbReference>
<organism evidence="2 3">
    <name type="scientific">Lysinibacillus antri</name>
    <dbReference type="NCBI Taxonomy" id="2498145"/>
    <lineage>
        <taxon>Bacteria</taxon>
        <taxon>Bacillati</taxon>
        <taxon>Bacillota</taxon>
        <taxon>Bacilli</taxon>
        <taxon>Bacillales</taxon>
        <taxon>Bacillaceae</taxon>
        <taxon>Lysinibacillus</taxon>
    </lineage>
</organism>
<comment type="caution">
    <text evidence="2">The sequence shown here is derived from an EMBL/GenBank/DDBJ whole genome shotgun (WGS) entry which is preliminary data.</text>
</comment>
<evidence type="ECO:0000313" key="2">
    <source>
        <dbReference type="EMBL" id="RUL47264.1"/>
    </source>
</evidence>
<proteinExistence type="predicted"/>
<name>A0A432L723_9BACI</name>
<sequence length="289" mass="33039">MDVKIANVQFQFKKYESFSDFEKQILGIFENVPKDCDYVLFPELMTIGLLTTFEGYENFTSADNDKLHVYLEEYINLFNSIATERKQAIIAGTTIEKEGEQYYNTAYIFDGKGSYAKHRKTHIFPAEAAWKTQEGDVLDVFEIGPAKIAVATCYEIEIPEIPTIYSRKGTEIIFCPSYTFTEHGFWRVRHCAESRAIENQVYVVHSPIIGNIEGSVEPGFGKCSIITPCEPPWVADGIVIESQVDTDDVLVATLNIDTLYDRRANGVATTYNDRFRRKALYQKYEEVMK</sequence>
<reference evidence="2 3" key="1">
    <citation type="submission" date="2018-12" db="EMBL/GenBank/DDBJ databases">
        <title>Lysinibacillus antri sp. nov., isolated from a cave soil.</title>
        <authorList>
            <person name="Narsing Rao M.P."/>
            <person name="Zhang H."/>
            <person name="Dong Z.-Y."/>
            <person name="Niu X.-K."/>
            <person name="Zhang K."/>
            <person name="Fang B.-Z."/>
            <person name="Kang Y.-Q."/>
            <person name="Xiao M."/>
            <person name="Li W.-J."/>
        </authorList>
    </citation>
    <scope>NUCLEOTIDE SEQUENCE [LARGE SCALE GENOMIC DNA]</scope>
    <source>
        <strain evidence="2 3">SYSU K30002</strain>
    </source>
</reference>
<gene>
    <name evidence="2" type="ORF">EK386_18540</name>
</gene>
<keyword evidence="3" id="KW-1185">Reference proteome</keyword>
<protein>
    <submittedName>
        <fullName evidence="2">Amidohydrolase</fullName>
    </submittedName>
</protein>
<feature type="domain" description="CN hydrolase" evidence="1">
    <location>
        <begin position="3"/>
        <end position="256"/>
    </location>
</feature>
<dbReference type="Proteomes" id="UP000287910">
    <property type="component" value="Unassembled WGS sequence"/>
</dbReference>
<dbReference type="InterPro" id="IPR036526">
    <property type="entry name" value="C-N_Hydrolase_sf"/>
</dbReference>